<evidence type="ECO:0000313" key="2">
    <source>
        <dbReference type="EMBL" id="PGH18297.1"/>
    </source>
</evidence>
<sequence length="182" mass="20743">MRLSSLYLIFLATLALCRDYRVWYTWLETGSLTNKTVYGLRYVGNWSVGLTDTQLPNSRNTKPHVLFFKPQHSVRPKAGGVIEVPKGTFRPNSILFACTHSPDGKRRAPIGCEIVIDTIKFGEGGLRPQSQNVRFPGGNQMERTSLRNFYKVKFLRFHVSWVGAREVKNVSLVLDDFMYSVP</sequence>
<organism evidence="2 3">
    <name type="scientific">Helicocarpus griseus UAMH5409</name>
    <dbReference type="NCBI Taxonomy" id="1447875"/>
    <lineage>
        <taxon>Eukaryota</taxon>
        <taxon>Fungi</taxon>
        <taxon>Dikarya</taxon>
        <taxon>Ascomycota</taxon>
        <taxon>Pezizomycotina</taxon>
        <taxon>Eurotiomycetes</taxon>
        <taxon>Eurotiomycetidae</taxon>
        <taxon>Onygenales</taxon>
        <taxon>Ajellomycetaceae</taxon>
        <taxon>Helicocarpus</taxon>
    </lineage>
</organism>
<dbReference type="AlphaFoldDB" id="A0A2B7YCH6"/>
<accession>A0A2B7YCH6</accession>
<reference evidence="2 3" key="1">
    <citation type="submission" date="2017-10" db="EMBL/GenBank/DDBJ databases">
        <title>Comparative genomics in systemic dimorphic fungi from Ajellomycetaceae.</title>
        <authorList>
            <person name="Munoz J.F."/>
            <person name="Mcewen J.G."/>
            <person name="Clay O.K."/>
            <person name="Cuomo C.A."/>
        </authorList>
    </citation>
    <scope>NUCLEOTIDE SEQUENCE [LARGE SCALE GENOMIC DNA]</scope>
    <source>
        <strain evidence="2 3">UAMH5409</strain>
    </source>
</reference>
<name>A0A2B7YCH6_9EURO</name>
<proteinExistence type="predicted"/>
<feature type="signal peptide" evidence="1">
    <location>
        <begin position="1"/>
        <end position="17"/>
    </location>
</feature>
<dbReference type="EMBL" id="PDNB01000005">
    <property type="protein sequence ID" value="PGH18297.1"/>
    <property type="molecule type" value="Genomic_DNA"/>
</dbReference>
<gene>
    <name evidence="2" type="ORF">AJ79_00636</name>
</gene>
<dbReference type="Proteomes" id="UP000223968">
    <property type="component" value="Unassembled WGS sequence"/>
</dbReference>
<feature type="chain" id="PRO_5012631914" evidence="1">
    <location>
        <begin position="18"/>
        <end position="182"/>
    </location>
</feature>
<keyword evidence="3" id="KW-1185">Reference proteome</keyword>
<protein>
    <submittedName>
        <fullName evidence="2">Uncharacterized protein</fullName>
    </submittedName>
</protein>
<evidence type="ECO:0000256" key="1">
    <source>
        <dbReference type="SAM" id="SignalP"/>
    </source>
</evidence>
<evidence type="ECO:0000313" key="3">
    <source>
        <dbReference type="Proteomes" id="UP000223968"/>
    </source>
</evidence>
<comment type="caution">
    <text evidence="2">The sequence shown here is derived from an EMBL/GenBank/DDBJ whole genome shotgun (WGS) entry which is preliminary data.</text>
</comment>
<keyword evidence="1" id="KW-0732">Signal</keyword>